<dbReference type="AlphaFoldDB" id="A0A162ETN1"/>
<sequence length="88" mass="10650">MEINPYHRMSNHPYQQKQLKIEHLQSKHKKRDQLEISSEALEMQKANPLVEARQKKVEELRKQVESGEYKVHPEKVAQAFYDYWNEND</sequence>
<comment type="caution">
    <text evidence="8">The sequence shown here is derived from an EMBL/GenBank/DDBJ whole genome shotgun (WGS) entry which is preliminary data.</text>
</comment>
<gene>
    <name evidence="8" type="ORF">AZF04_15830</name>
</gene>
<feature type="domain" description="Anti-sigma-28 factor FlgM C-terminal" evidence="7">
    <location>
        <begin position="32"/>
        <end position="79"/>
    </location>
</feature>
<evidence type="ECO:0000313" key="8">
    <source>
        <dbReference type="EMBL" id="KYG33693.1"/>
    </source>
</evidence>
<dbReference type="Proteomes" id="UP000075806">
    <property type="component" value="Unassembled WGS sequence"/>
</dbReference>
<keyword evidence="8" id="KW-0969">Cilium</keyword>
<dbReference type="OrthoDB" id="2991036at2"/>
<name>A0A162ETN1_9BACI</name>
<evidence type="ECO:0000256" key="5">
    <source>
        <dbReference type="ARBA" id="ARBA00023015"/>
    </source>
</evidence>
<dbReference type="STRING" id="519424.AZF04_15830"/>
<accession>A0A162ETN1</accession>
<keyword evidence="8" id="KW-0282">Flagellum</keyword>
<evidence type="ECO:0000256" key="6">
    <source>
        <dbReference type="ARBA" id="ARBA00023163"/>
    </source>
</evidence>
<reference evidence="8" key="1">
    <citation type="submission" date="2016-02" db="EMBL/GenBank/DDBJ databases">
        <title>Genome sequence of Bacillus trypoxylicola KCTC 13244(T).</title>
        <authorList>
            <person name="Jeong H."/>
            <person name="Park S.-H."/>
            <person name="Choi S.-K."/>
        </authorList>
    </citation>
    <scope>NUCLEOTIDE SEQUENCE [LARGE SCALE GENOMIC DNA]</scope>
    <source>
        <strain evidence="8">KCTC 13244</strain>
    </source>
</reference>
<dbReference type="Pfam" id="PF04316">
    <property type="entry name" value="FlgM"/>
    <property type="match status" value="1"/>
</dbReference>
<dbReference type="EMBL" id="LTAO01000005">
    <property type="protein sequence ID" value="KYG33693.1"/>
    <property type="molecule type" value="Genomic_DNA"/>
</dbReference>
<comment type="similarity">
    <text evidence="1">Belongs to the FlgM family.</text>
</comment>
<dbReference type="InterPro" id="IPR007412">
    <property type="entry name" value="FlgM"/>
</dbReference>
<dbReference type="InterPro" id="IPR031316">
    <property type="entry name" value="FlgM_C"/>
</dbReference>
<dbReference type="GO" id="GO:0044781">
    <property type="term" value="P:bacterial-type flagellum organization"/>
    <property type="evidence" value="ECO:0007669"/>
    <property type="project" value="UniProtKB-KW"/>
</dbReference>
<evidence type="ECO:0000256" key="3">
    <source>
        <dbReference type="ARBA" id="ARBA00022491"/>
    </source>
</evidence>
<evidence type="ECO:0000313" key="9">
    <source>
        <dbReference type="Proteomes" id="UP000075806"/>
    </source>
</evidence>
<keyword evidence="9" id="KW-1185">Reference proteome</keyword>
<dbReference type="GO" id="GO:0045892">
    <property type="term" value="P:negative regulation of DNA-templated transcription"/>
    <property type="evidence" value="ECO:0007669"/>
    <property type="project" value="InterPro"/>
</dbReference>
<protein>
    <recommendedName>
        <fullName evidence="2">Negative regulator of flagellin synthesis</fullName>
    </recommendedName>
</protein>
<keyword evidence="5" id="KW-0805">Transcription regulation</keyword>
<organism evidence="8 9">
    <name type="scientific">Alkalihalobacillus trypoxylicola</name>
    <dbReference type="NCBI Taxonomy" id="519424"/>
    <lineage>
        <taxon>Bacteria</taxon>
        <taxon>Bacillati</taxon>
        <taxon>Bacillota</taxon>
        <taxon>Bacilli</taxon>
        <taxon>Bacillales</taxon>
        <taxon>Bacillaceae</taxon>
        <taxon>Alkalihalobacillus</taxon>
    </lineage>
</organism>
<dbReference type="NCBIfam" id="TIGR03824">
    <property type="entry name" value="FlgM_jcvi"/>
    <property type="match status" value="1"/>
</dbReference>
<keyword evidence="3" id="KW-0678">Repressor</keyword>
<evidence type="ECO:0000256" key="1">
    <source>
        <dbReference type="ARBA" id="ARBA00005322"/>
    </source>
</evidence>
<dbReference type="InterPro" id="IPR035890">
    <property type="entry name" value="Anti-sigma-28_factor_FlgM_sf"/>
</dbReference>
<evidence type="ECO:0000259" key="7">
    <source>
        <dbReference type="Pfam" id="PF04316"/>
    </source>
</evidence>
<dbReference type="RefSeq" id="WP_061947755.1">
    <property type="nucleotide sequence ID" value="NZ_LTAO01000005.1"/>
</dbReference>
<dbReference type="Gene3D" id="6.10.140.30">
    <property type="entry name" value="Anti-sigma-28 factor FlgM"/>
    <property type="match status" value="1"/>
</dbReference>
<keyword evidence="4" id="KW-1005">Bacterial flagellum biogenesis</keyword>
<proteinExistence type="inferred from homology"/>
<dbReference type="SUPFAM" id="SSF101498">
    <property type="entry name" value="Anti-sigma factor FlgM"/>
    <property type="match status" value="1"/>
</dbReference>
<keyword evidence="8" id="KW-0966">Cell projection</keyword>
<evidence type="ECO:0000256" key="4">
    <source>
        <dbReference type="ARBA" id="ARBA00022795"/>
    </source>
</evidence>
<keyword evidence="6" id="KW-0804">Transcription</keyword>
<evidence type="ECO:0000256" key="2">
    <source>
        <dbReference type="ARBA" id="ARBA00017823"/>
    </source>
</evidence>